<dbReference type="PANTHER" id="PTHR43280:SF2">
    <property type="entry name" value="HTH-TYPE TRANSCRIPTIONAL REGULATOR EXSA"/>
    <property type="match status" value="1"/>
</dbReference>
<dbReference type="EMBL" id="LVWE01000050">
    <property type="protein sequence ID" value="OAD44532.1"/>
    <property type="molecule type" value="Genomic_DNA"/>
</dbReference>
<dbReference type="Gene3D" id="1.10.10.60">
    <property type="entry name" value="Homeodomain-like"/>
    <property type="match status" value="2"/>
</dbReference>
<dbReference type="Pfam" id="PF12833">
    <property type="entry name" value="HTH_18"/>
    <property type="match status" value="1"/>
</dbReference>
<evidence type="ECO:0000313" key="5">
    <source>
        <dbReference type="EMBL" id="OAD44532.1"/>
    </source>
</evidence>
<sequence>MLFFGVYFIQKKLFQIQKNRPINHKDNSSPDILSEKIESELMQKIKEFEESKHYLDKNMSLPTLISLLNTNTTYLRSFIKKHKNTDYNNYINELRIQYIKEKLTTDKDYLNYKISYLANKCGFRSHSKFSTNFKKFTGLCPSEFITDIRNKSI</sequence>
<reference evidence="5 6" key="1">
    <citation type="submission" date="2016-02" db="EMBL/GenBank/DDBJ databases">
        <title>Draft genome sequence of Polaribacter atrinae KACC17473.</title>
        <authorList>
            <person name="Shin S.-K."/>
            <person name="Yi H."/>
        </authorList>
    </citation>
    <scope>NUCLEOTIDE SEQUENCE [LARGE SCALE GENOMIC DNA]</scope>
    <source>
        <strain evidence="5 6">KACC 17473</strain>
    </source>
</reference>
<accession>A0A176T9I7</accession>
<dbReference type="SUPFAM" id="SSF46689">
    <property type="entry name" value="Homeodomain-like"/>
    <property type="match status" value="1"/>
</dbReference>
<comment type="caution">
    <text evidence="5">The sequence shown here is derived from an EMBL/GenBank/DDBJ whole genome shotgun (WGS) entry which is preliminary data.</text>
</comment>
<dbReference type="PROSITE" id="PS01124">
    <property type="entry name" value="HTH_ARAC_FAMILY_2"/>
    <property type="match status" value="1"/>
</dbReference>
<dbReference type="PANTHER" id="PTHR43280">
    <property type="entry name" value="ARAC-FAMILY TRANSCRIPTIONAL REGULATOR"/>
    <property type="match status" value="1"/>
</dbReference>
<dbReference type="STRING" id="1333662.LPB303_12970"/>
<evidence type="ECO:0000313" key="6">
    <source>
        <dbReference type="Proteomes" id="UP000076923"/>
    </source>
</evidence>
<dbReference type="SMART" id="SM00342">
    <property type="entry name" value="HTH_ARAC"/>
    <property type="match status" value="1"/>
</dbReference>
<dbReference type="GO" id="GO:0043565">
    <property type="term" value="F:sequence-specific DNA binding"/>
    <property type="evidence" value="ECO:0007669"/>
    <property type="project" value="InterPro"/>
</dbReference>
<keyword evidence="6" id="KW-1185">Reference proteome</keyword>
<name>A0A176T9I7_9FLAO</name>
<evidence type="ECO:0000256" key="1">
    <source>
        <dbReference type="ARBA" id="ARBA00023015"/>
    </source>
</evidence>
<protein>
    <recommendedName>
        <fullName evidence="4">HTH araC/xylS-type domain-containing protein</fullName>
    </recommendedName>
</protein>
<feature type="domain" description="HTH araC/xylS-type" evidence="4">
    <location>
        <begin position="39"/>
        <end position="147"/>
    </location>
</feature>
<evidence type="ECO:0000259" key="4">
    <source>
        <dbReference type="PROSITE" id="PS01124"/>
    </source>
</evidence>
<dbReference type="InterPro" id="IPR018060">
    <property type="entry name" value="HTH_AraC"/>
</dbReference>
<dbReference type="AlphaFoldDB" id="A0A176T9I7"/>
<dbReference type="Proteomes" id="UP000076923">
    <property type="component" value="Unassembled WGS sequence"/>
</dbReference>
<keyword evidence="1" id="KW-0805">Transcription regulation</keyword>
<dbReference type="GO" id="GO:0003700">
    <property type="term" value="F:DNA-binding transcription factor activity"/>
    <property type="evidence" value="ECO:0007669"/>
    <property type="project" value="InterPro"/>
</dbReference>
<proteinExistence type="predicted"/>
<organism evidence="5 6">
    <name type="scientific">Polaribacter atrinae</name>
    <dbReference type="NCBI Taxonomy" id="1333662"/>
    <lineage>
        <taxon>Bacteria</taxon>
        <taxon>Pseudomonadati</taxon>
        <taxon>Bacteroidota</taxon>
        <taxon>Flavobacteriia</taxon>
        <taxon>Flavobacteriales</taxon>
        <taxon>Flavobacteriaceae</taxon>
    </lineage>
</organism>
<gene>
    <name evidence="5" type="ORF">LPB303_12970</name>
</gene>
<keyword evidence="2" id="KW-0238">DNA-binding</keyword>
<keyword evidence="3" id="KW-0804">Transcription</keyword>
<evidence type="ECO:0000256" key="2">
    <source>
        <dbReference type="ARBA" id="ARBA00023125"/>
    </source>
</evidence>
<dbReference type="InterPro" id="IPR009057">
    <property type="entry name" value="Homeodomain-like_sf"/>
</dbReference>
<evidence type="ECO:0000256" key="3">
    <source>
        <dbReference type="ARBA" id="ARBA00023163"/>
    </source>
</evidence>